<dbReference type="AlphaFoldDB" id="T0RF68"/>
<evidence type="ECO:0000256" key="3">
    <source>
        <dbReference type="ARBA" id="ARBA00022833"/>
    </source>
</evidence>
<evidence type="ECO:0000256" key="2">
    <source>
        <dbReference type="ARBA" id="ARBA00022771"/>
    </source>
</evidence>
<feature type="domain" description="FYVE zinc finger" evidence="4">
    <location>
        <begin position="274"/>
        <end position="314"/>
    </location>
</feature>
<dbReference type="PANTHER" id="PTHR13510">
    <property type="entry name" value="FYVE-FINGER-CONTAINING RAB5 EFFECTOR PROTEIN RABENOSYN-5-RELATED"/>
    <property type="match status" value="1"/>
</dbReference>
<dbReference type="EMBL" id="JH767172">
    <property type="protein sequence ID" value="EQC30929.1"/>
    <property type="molecule type" value="Genomic_DNA"/>
</dbReference>
<proteinExistence type="predicted"/>
<dbReference type="SUPFAM" id="SSF57903">
    <property type="entry name" value="FYVE/PHD zinc finger"/>
    <property type="match status" value="1"/>
</dbReference>
<dbReference type="Proteomes" id="UP000030762">
    <property type="component" value="Unassembled WGS sequence"/>
</dbReference>
<dbReference type="InterPro" id="IPR000306">
    <property type="entry name" value="Znf_FYVE"/>
</dbReference>
<dbReference type="GeneID" id="19952134"/>
<dbReference type="InterPro" id="IPR013083">
    <property type="entry name" value="Znf_RING/FYVE/PHD"/>
</dbReference>
<dbReference type="EMBL" id="JH767172">
    <property type="protein sequence ID" value="EQC30928.1"/>
    <property type="molecule type" value="Genomic_DNA"/>
</dbReference>
<keyword evidence="1" id="KW-0479">Metal-binding</keyword>
<organism evidence="5 6">
    <name type="scientific">Saprolegnia diclina (strain VS20)</name>
    <dbReference type="NCBI Taxonomy" id="1156394"/>
    <lineage>
        <taxon>Eukaryota</taxon>
        <taxon>Sar</taxon>
        <taxon>Stramenopiles</taxon>
        <taxon>Oomycota</taxon>
        <taxon>Saprolegniomycetes</taxon>
        <taxon>Saprolegniales</taxon>
        <taxon>Saprolegniaceae</taxon>
        <taxon>Saprolegnia</taxon>
    </lineage>
</organism>
<dbReference type="InParanoid" id="T0RF68"/>
<protein>
    <recommendedName>
        <fullName evidence="4">FYVE zinc finger domain-containing protein</fullName>
    </recommendedName>
</protein>
<dbReference type="Pfam" id="PF01363">
    <property type="entry name" value="FYVE"/>
    <property type="match status" value="1"/>
</dbReference>
<accession>T0RF68</accession>
<keyword evidence="2" id="KW-0863">Zinc-finger</keyword>
<dbReference type="GO" id="GO:0008270">
    <property type="term" value="F:zinc ion binding"/>
    <property type="evidence" value="ECO:0007669"/>
    <property type="project" value="UniProtKB-KW"/>
</dbReference>
<reference evidence="5 6" key="1">
    <citation type="submission" date="2012-04" db="EMBL/GenBank/DDBJ databases">
        <title>The Genome Sequence of Saprolegnia declina VS20.</title>
        <authorList>
            <consortium name="The Broad Institute Genome Sequencing Platform"/>
            <person name="Russ C."/>
            <person name="Nusbaum C."/>
            <person name="Tyler B."/>
            <person name="van West P."/>
            <person name="Dieguez-Uribeondo J."/>
            <person name="de Bruijn I."/>
            <person name="Tripathy S."/>
            <person name="Jiang R."/>
            <person name="Young S.K."/>
            <person name="Zeng Q."/>
            <person name="Gargeya S."/>
            <person name="Fitzgerald M."/>
            <person name="Haas B."/>
            <person name="Abouelleil A."/>
            <person name="Alvarado L."/>
            <person name="Arachchi H.M."/>
            <person name="Berlin A."/>
            <person name="Chapman S.B."/>
            <person name="Goldberg J."/>
            <person name="Griggs A."/>
            <person name="Gujja S."/>
            <person name="Hansen M."/>
            <person name="Howarth C."/>
            <person name="Imamovic A."/>
            <person name="Larimer J."/>
            <person name="McCowen C."/>
            <person name="Montmayeur A."/>
            <person name="Murphy C."/>
            <person name="Neiman D."/>
            <person name="Pearson M."/>
            <person name="Priest M."/>
            <person name="Roberts A."/>
            <person name="Saif S."/>
            <person name="Shea T."/>
            <person name="Sisk P."/>
            <person name="Sykes S."/>
            <person name="Wortman J."/>
            <person name="Nusbaum C."/>
            <person name="Birren B."/>
        </authorList>
    </citation>
    <scope>NUCLEOTIDE SEQUENCE [LARGE SCALE GENOMIC DNA]</scope>
    <source>
        <strain evidence="5 6">VS20</strain>
    </source>
</reference>
<evidence type="ECO:0000313" key="5">
    <source>
        <dbReference type="EMBL" id="EQC30928.1"/>
    </source>
</evidence>
<dbReference type="eggNOG" id="ENOG502QPNE">
    <property type="taxonomic scope" value="Eukaryota"/>
</dbReference>
<dbReference type="OrthoDB" id="76696at2759"/>
<dbReference type="InterPro" id="IPR052727">
    <property type="entry name" value="Rab4/Rab5_effector"/>
</dbReference>
<name>T0RF68_SAPDV</name>
<dbReference type="InterPro" id="IPR023393">
    <property type="entry name" value="START-like_dom_sf"/>
</dbReference>
<keyword evidence="3" id="KW-0862">Zinc</keyword>
<evidence type="ECO:0000256" key="1">
    <source>
        <dbReference type="ARBA" id="ARBA00022723"/>
    </source>
</evidence>
<keyword evidence="6" id="KW-1185">Reference proteome</keyword>
<dbReference type="RefSeq" id="XP_008615666.1">
    <property type="nucleotide sequence ID" value="XM_008617444.1"/>
</dbReference>
<sequence length="318" mass="35611">MSLPLPRDFFDCRPLPQSEEHDLLDLAAAVCHDTALNALTMAQRPPSKEIINEATKRRATLHFGTDLVDPAMYGLTGVSRLRTTIDELVDFLLLTTPEKVRIYGNVVGQAVLDRMTLYQLPPRDSSMLAASVQWAVIENPFLSSALTLKRDTCFLEVLQRIEVTDPATGQRRRGLVRATHSVAMDSCPSLRKSHNIVRGALIRSGHLFLEAQDGEFDYYYTYIVADPGSVPKFVSLRIFQKIVSQMLNVEHHFALTRLPALMAEIAKEPRRRFKPDGAIAACEACASKFSVFGSKRHCYKCHQVVCSACIQTYAVRTQ</sequence>
<dbReference type="Gene3D" id="3.30.40.10">
    <property type="entry name" value="Zinc/RING finger domain, C3HC4 (zinc finger)"/>
    <property type="match status" value="1"/>
</dbReference>
<dbReference type="PANTHER" id="PTHR13510:SF44">
    <property type="entry name" value="RABENOSYN-5"/>
    <property type="match status" value="1"/>
</dbReference>
<gene>
    <name evidence="5" type="ORF">SDRG_11407</name>
</gene>
<dbReference type="VEuPathDB" id="FungiDB:SDRG_11407"/>
<dbReference type="Gene3D" id="3.30.530.20">
    <property type="match status" value="1"/>
</dbReference>
<evidence type="ECO:0000259" key="4">
    <source>
        <dbReference type="Pfam" id="PF01363"/>
    </source>
</evidence>
<dbReference type="InterPro" id="IPR011011">
    <property type="entry name" value="Znf_FYVE_PHD"/>
</dbReference>
<dbReference type="RefSeq" id="XP_008615667.1">
    <property type="nucleotide sequence ID" value="XM_008617445.1"/>
</dbReference>
<evidence type="ECO:0000313" key="6">
    <source>
        <dbReference type="Proteomes" id="UP000030762"/>
    </source>
</evidence>
<dbReference type="CDD" id="cd00065">
    <property type="entry name" value="FYVE_like_SF"/>
    <property type="match status" value="1"/>
</dbReference>